<comment type="caution">
    <text evidence="13">The sequence shown here is derived from an EMBL/GenBank/DDBJ whole genome shotgun (WGS) entry which is preliminary data.</text>
</comment>
<dbReference type="PANTHER" id="PTHR43493">
    <property type="entry name" value="DNA GYRASE/TOPOISOMERASE SUBUNIT A"/>
    <property type="match status" value="1"/>
</dbReference>
<dbReference type="FunFam" id="3.30.1360.40:FF:000002">
    <property type="entry name" value="DNA gyrase subunit A"/>
    <property type="match status" value="1"/>
</dbReference>
<dbReference type="SMART" id="SM00434">
    <property type="entry name" value="TOP4c"/>
    <property type="match status" value="1"/>
</dbReference>
<comment type="subunit">
    <text evidence="8">Heterotetramer composed of ParC and ParE.</text>
</comment>
<feature type="short sequence motif" description="GyrA-box" evidence="9">
    <location>
        <begin position="525"/>
        <end position="531"/>
    </location>
</feature>
<evidence type="ECO:0000256" key="3">
    <source>
        <dbReference type="ARBA" id="ARBA00022741"/>
    </source>
</evidence>
<dbReference type="InterPro" id="IPR013757">
    <property type="entry name" value="Topo_IIA_A_a_sf"/>
</dbReference>
<gene>
    <name evidence="9" type="primary">gyrA</name>
    <name evidence="13" type="ORF">CVT63_05010</name>
</gene>
<dbReference type="Gene3D" id="3.90.199.10">
    <property type="entry name" value="Topoisomerase II, domain 5"/>
    <property type="match status" value="1"/>
</dbReference>
<evidence type="ECO:0000313" key="14">
    <source>
        <dbReference type="Proteomes" id="UP000233654"/>
    </source>
</evidence>
<dbReference type="HAMAP" id="MF_01897">
    <property type="entry name" value="GyrA"/>
    <property type="match status" value="1"/>
</dbReference>
<dbReference type="NCBIfam" id="NF004044">
    <property type="entry name" value="PRK05561.1"/>
    <property type="match status" value="1"/>
</dbReference>
<feature type="active site" description="O-(5'-phospho-DNA)-tyrosine intermediate" evidence="9 10">
    <location>
        <position position="122"/>
    </location>
</feature>
<dbReference type="SUPFAM" id="SSF101904">
    <property type="entry name" value="GyrA/ParC C-terminal domain-like"/>
    <property type="match status" value="1"/>
</dbReference>
<comment type="similarity">
    <text evidence="2 9">Belongs to the type II topoisomerase GyrA/ParC subunit family.</text>
</comment>
<evidence type="ECO:0000256" key="11">
    <source>
        <dbReference type="SAM" id="Coils"/>
    </source>
</evidence>
<dbReference type="InterPro" id="IPR013758">
    <property type="entry name" value="Topo_IIA_A/C_ab"/>
</dbReference>
<dbReference type="FunFam" id="3.90.199.10:FF:000001">
    <property type="entry name" value="DNA gyrase subunit A"/>
    <property type="match status" value="1"/>
</dbReference>
<dbReference type="EC" id="5.6.2.2" evidence="9"/>
<reference evidence="13 14" key="1">
    <citation type="journal article" date="2017" name="ISME J.">
        <title>Potential for microbial H2 and metal transformations associated with novel bacteria and archaea in deep terrestrial subsurface sediments.</title>
        <authorList>
            <person name="Hernsdorf A.W."/>
            <person name="Amano Y."/>
            <person name="Miyakawa K."/>
            <person name="Ise K."/>
            <person name="Suzuki Y."/>
            <person name="Anantharaman K."/>
            <person name="Probst A."/>
            <person name="Burstein D."/>
            <person name="Thomas B.C."/>
            <person name="Banfield J.F."/>
        </authorList>
    </citation>
    <scope>NUCLEOTIDE SEQUENCE [LARGE SCALE GENOMIC DNA]</scope>
    <source>
        <strain evidence="13">HGW-Actinobacteria-3</strain>
    </source>
</reference>
<evidence type="ECO:0000256" key="8">
    <source>
        <dbReference type="ARBA" id="ARBA00063644"/>
    </source>
</evidence>
<comment type="catalytic activity">
    <reaction evidence="1 9 10">
        <text>ATP-dependent breakage, passage and rejoining of double-stranded DNA.</text>
        <dbReference type="EC" id="5.6.2.2"/>
    </reaction>
</comment>
<dbReference type="SUPFAM" id="SSF56719">
    <property type="entry name" value="Type II DNA topoisomerase"/>
    <property type="match status" value="1"/>
</dbReference>
<keyword evidence="9" id="KW-0963">Cytoplasm</keyword>
<sequence length="823" mass="92016">MDPVGGRLEPVELQDEVQRSFLEYAMSVITQRALPDVRDGLKPVHRRILYSMGDSGLTPNQPHRKCARVVGDVMGRYHPHGDAAIYDTLVRMAQDFSCRYELIDGHGNFGSIDGDSAAAMRYTEARLASVALELLEDIKKETVDFIDNYDGSMQEPVVLPGKFPNLLVNGASGIAVGMATNVPPHNLGEVVDATCAYIDNPDISLADLMNHLPGPDFPTGGLIMGEEGIFQAYSTGRGIIRVRARVHYEQIKAGRQRIVVTEIPYQVNKSKLTEKIAEIVKAKIVVGISDLRDESDRSGMRLVIELKREIDPDIVLNQLYKHTQMQSSFGIIMLALVDGVPRTLPVKQLIEKQVEHRQKIIVRRTEFDLRKAEERAHILEGLLIALDHLDETIALIRKSKTVEEARTALQTRFELTSEQAQAILDMRLQRLTGLERQKIKDEMKELRDKIIEYKAILADPERVLLIIKEELEEMKRKYSDERRSEIVGRLDDLSIEDLIAEEEMVVTITHSGYAKRLPVTTFRKQKRGGKGVTGMDLKEADFVEHLFITTTHHFMLFFSNRGKVYKLKVYELPTGSRTTKGKAMVNLLPLEHGEKIVEVIATREFSPEQFLVTATRNGIVKKTRFDQYNSARKDGIIALRLFPGDEMIRARLTSGGEELLLITSRGQAIKFNEKDCRPMGRVSAGVKGITLNKGDSVLTMEVPEEGADVFVLTSNGYGKRTSARLYPARKRGGKGVRTIKLTETKGVLAGARVVRDNQELVVASQEGIVIRVSVNGIPRTGRATQGVKVMRVQKEDRVSAIALMVADNSGNGVEEEFDAEEDA</sequence>
<feature type="domain" description="Topo IIA-type catalytic" evidence="12">
    <location>
        <begin position="34"/>
        <end position="498"/>
    </location>
</feature>
<dbReference type="NCBIfam" id="TIGR01063">
    <property type="entry name" value="gyrA"/>
    <property type="match status" value="1"/>
</dbReference>
<dbReference type="GO" id="GO:0005737">
    <property type="term" value="C:cytoplasm"/>
    <property type="evidence" value="ECO:0007669"/>
    <property type="project" value="UniProtKB-SubCell"/>
</dbReference>
<feature type="coiled-coil region" evidence="11">
    <location>
        <begin position="436"/>
        <end position="484"/>
    </location>
</feature>
<evidence type="ECO:0000256" key="5">
    <source>
        <dbReference type="ARBA" id="ARBA00023029"/>
    </source>
</evidence>
<comment type="subcellular location">
    <subcellularLocation>
        <location evidence="9">Cytoplasm</location>
    </subcellularLocation>
</comment>
<evidence type="ECO:0000259" key="12">
    <source>
        <dbReference type="PROSITE" id="PS52040"/>
    </source>
</evidence>
<dbReference type="Pfam" id="PF00521">
    <property type="entry name" value="DNA_topoisoIV"/>
    <property type="match status" value="1"/>
</dbReference>
<keyword evidence="6 9" id="KW-0238">DNA-binding</keyword>
<dbReference type="CDD" id="cd00187">
    <property type="entry name" value="TOP4c"/>
    <property type="match status" value="1"/>
</dbReference>
<dbReference type="PROSITE" id="PS52040">
    <property type="entry name" value="TOPO_IIA"/>
    <property type="match status" value="1"/>
</dbReference>
<proteinExistence type="inferred from homology"/>
<dbReference type="InterPro" id="IPR006691">
    <property type="entry name" value="GyrA/parC_rep"/>
</dbReference>
<evidence type="ECO:0000256" key="6">
    <source>
        <dbReference type="ARBA" id="ARBA00023125"/>
    </source>
</evidence>
<dbReference type="Gene3D" id="1.10.268.10">
    <property type="entry name" value="Topoisomerase, domain 3"/>
    <property type="match status" value="1"/>
</dbReference>
<dbReference type="AlphaFoldDB" id="A0A2N3G5L0"/>
<dbReference type="InterPro" id="IPR050220">
    <property type="entry name" value="Type_II_DNA_Topoisomerases"/>
</dbReference>
<name>A0A2N3G5L0_9ACTN</name>
<dbReference type="InterPro" id="IPR013760">
    <property type="entry name" value="Topo_IIA-like_dom_sf"/>
</dbReference>
<dbReference type="InterPro" id="IPR035516">
    <property type="entry name" value="Gyrase/topoIV_suA_C"/>
</dbReference>
<dbReference type="Proteomes" id="UP000233654">
    <property type="component" value="Unassembled WGS sequence"/>
</dbReference>
<comment type="miscellaneous">
    <text evidence="9">Few gyrases are as efficient as E.coli at forming negative supercoils. Not all organisms have 2 type II topoisomerases; in organisms with a single type II topoisomerase this enzyme also has to decatenate newly replicated chromosomes.</text>
</comment>
<dbReference type="GO" id="GO:0034335">
    <property type="term" value="F:DNA negative supercoiling activity"/>
    <property type="evidence" value="ECO:0007669"/>
    <property type="project" value="UniProtKB-ARBA"/>
</dbReference>
<evidence type="ECO:0000256" key="2">
    <source>
        <dbReference type="ARBA" id="ARBA00008263"/>
    </source>
</evidence>
<evidence type="ECO:0000256" key="10">
    <source>
        <dbReference type="PROSITE-ProRule" id="PRU01384"/>
    </source>
</evidence>
<comment type="function">
    <text evidence="9">A type II topoisomerase that negatively supercoils closed circular double-stranded (ds) DNA in an ATP-dependent manner to modulate DNA topology and maintain chromosomes in an underwound state. Negative supercoiling favors strand separation, and DNA replication, transcription, recombination and repair, all of which involve strand separation. Also able to catalyze the interconversion of other topological isomers of dsDNA rings, including catenanes and knotted rings. Type II topoisomerases break and join 2 DNA strands simultaneously in an ATP-dependent manner.</text>
</comment>
<keyword evidence="3 9" id="KW-0547">Nucleotide-binding</keyword>
<dbReference type="FunFam" id="2.120.10.90:FF:000005">
    <property type="entry name" value="DNA topoisomerase 4 subunit A"/>
    <property type="match status" value="1"/>
</dbReference>
<comment type="subunit">
    <text evidence="9">Heterotetramer, composed of two GyrA and two GyrB chains. In the heterotetramer, GyrA contains the active site tyrosine that forms a transient covalent intermediate with DNA, while GyrB binds cofactors and catalyzes ATP hydrolysis.</text>
</comment>
<accession>A0A2N3G5L0</accession>
<keyword evidence="5 9" id="KW-0799">Topoisomerase</keyword>
<protein>
    <recommendedName>
        <fullName evidence="9">DNA gyrase subunit A</fullName>
        <ecNumber evidence="9">5.6.2.2</ecNumber>
    </recommendedName>
</protein>
<dbReference type="InterPro" id="IPR002205">
    <property type="entry name" value="Topo_IIA_dom_A"/>
</dbReference>
<dbReference type="NCBIfam" id="NF004043">
    <property type="entry name" value="PRK05560.1"/>
    <property type="match status" value="1"/>
</dbReference>
<keyword evidence="11" id="KW-0175">Coiled coil</keyword>
<dbReference type="InterPro" id="IPR005743">
    <property type="entry name" value="GyrA"/>
</dbReference>
<dbReference type="GO" id="GO:0003677">
    <property type="term" value="F:DNA binding"/>
    <property type="evidence" value="ECO:0007669"/>
    <property type="project" value="UniProtKB-UniRule"/>
</dbReference>
<keyword evidence="7 9" id="KW-0413">Isomerase</keyword>
<evidence type="ECO:0000313" key="13">
    <source>
        <dbReference type="EMBL" id="PKQ28007.1"/>
    </source>
</evidence>
<keyword evidence="4 9" id="KW-0067">ATP-binding</keyword>
<evidence type="ECO:0000256" key="4">
    <source>
        <dbReference type="ARBA" id="ARBA00022840"/>
    </source>
</evidence>
<dbReference type="Gene3D" id="3.30.1360.40">
    <property type="match status" value="1"/>
</dbReference>
<dbReference type="FunFam" id="1.10.268.10:FF:000001">
    <property type="entry name" value="DNA gyrase subunit A"/>
    <property type="match status" value="1"/>
</dbReference>
<dbReference type="Gene3D" id="2.120.10.90">
    <property type="entry name" value="DNA gyrase/topoisomerase IV, subunit A, C-terminal"/>
    <property type="match status" value="1"/>
</dbReference>
<dbReference type="GO" id="GO:0006265">
    <property type="term" value="P:DNA topological change"/>
    <property type="evidence" value="ECO:0007669"/>
    <property type="project" value="UniProtKB-UniRule"/>
</dbReference>
<dbReference type="GO" id="GO:0005524">
    <property type="term" value="F:ATP binding"/>
    <property type="evidence" value="ECO:0007669"/>
    <property type="project" value="UniProtKB-UniRule"/>
</dbReference>
<dbReference type="GO" id="GO:0005694">
    <property type="term" value="C:chromosome"/>
    <property type="evidence" value="ECO:0007669"/>
    <property type="project" value="InterPro"/>
</dbReference>
<evidence type="ECO:0000256" key="7">
    <source>
        <dbReference type="ARBA" id="ARBA00023235"/>
    </source>
</evidence>
<organism evidence="13 14">
    <name type="scientific">Candidatus Anoxymicrobium japonicum</name>
    <dbReference type="NCBI Taxonomy" id="2013648"/>
    <lineage>
        <taxon>Bacteria</taxon>
        <taxon>Bacillati</taxon>
        <taxon>Actinomycetota</taxon>
        <taxon>Candidatus Geothermincolia</taxon>
        <taxon>Candidatus Geothermincolales</taxon>
        <taxon>Candidatus Anoxymicrobiaceae</taxon>
        <taxon>Candidatus Anoxymicrobium</taxon>
    </lineage>
</organism>
<evidence type="ECO:0000256" key="9">
    <source>
        <dbReference type="HAMAP-Rule" id="MF_01897"/>
    </source>
</evidence>
<evidence type="ECO:0000256" key="1">
    <source>
        <dbReference type="ARBA" id="ARBA00000185"/>
    </source>
</evidence>
<dbReference type="EMBL" id="PHEX01000038">
    <property type="protein sequence ID" value="PKQ28007.1"/>
    <property type="molecule type" value="Genomic_DNA"/>
</dbReference>
<dbReference type="PANTHER" id="PTHR43493:SF5">
    <property type="entry name" value="DNA GYRASE SUBUNIT A, CHLOROPLASTIC_MITOCHONDRIAL"/>
    <property type="match status" value="1"/>
</dbReference>
<dbReference type="Pfam" id="PF03989">
    <property type="entry name" value="DNA_gyraseA_C"/>
    <property type="match status" value="6"/>
</dbReference>
<dbReference type="GO" id="GO:0009330">
    <property type="term" value="C:DNA topoisomerase type II (double strand cut, ATP-hydrolyzing) complex"/>
    <property type="evidence" value="ECO:0007669"/>
    <property type="project" value="TreeGrafter"/>
</dbReference>
<dbReference type="GO" id="GO:0006261">
    <property type="term" value="P:DNA-templated DNA replication"/>
    <property type="evidence" value="ECO:0007669"/>
    <property type="project" value="UniProtKB-UniRule"/>
</dbReference>